<keyword evidence="5" id="KW-0521">NADP</keyword>
<reference evidence="15" key="1">
    <citation type="submission" date="2017-01" db="EMBL/GenBank/DDBJ databases">
        <authorList>
            <person name="Wang Y."/>
            <person name="White M."/>
            <person name="Kvist S."/>
            <person name="Moncalvo J.-M."/>
        </authorList>
    </citation>
    <scope>NUCLEOTIDE SEQUENCE [LARGE SCALE GENOMIC DNA]</scope>
    <source>
        <strain evidence="15">COL-18-3</strain>
    </source>
</reference>
<dbReference type="SMART" id="SM00829">
    <property type="entry name" value="PKS_ER"/>
    <property type="match status" value="1"/>
</dbReference>
<dbReference type="Proteomes" id="UP000188320">
    <property type="component" value="Unassembled WGS sequence"/>
</dbReference>
<dbReference type="FunFam" id="3.40.50.720:FF:000112">
    <property type="entry name" value="Enoyl-[acyl-carrier-protein] reductase 1, mitochondrial"/>
    <property type="match status" value="1"/>
</dbReference>
<dbReference type="Pfam" id="PF00107">
    <property type="entry name" value="ADH_zinc_N"/>
    <property type="match status" value="1"/>
</dbReference>
<evidence type="ECO:0000313" key="14">
    <source>
        <dbReference type="EMBL" id="OMH81994.1"/>
    </source>
</evidence>
<dbReference type="EC" id="1.3.1.104" evidence="11"/>
<dbReference type="PANTHER" id="PTHR43981">
    <property type="entry name" value="ENOYL-[ACYL-CARRIER-PROTEIN] REDUCTASE, MITOCHONDRIAL"/>
    <property type="match status" value="1"/>
</dbReference>
<feature type="domain" description="Enoyl reductase (ER)" evidence="13">
    <location>
        <begin position="16"/>
        <end position="359"/>
    </location>
</feature>
<dbReference type="SUPFAM" id="SSF51735">
    <property type="entry name" value="NAD(P)-binding Rossmann-fold domains"/>
    <property type="match status" value="1"/>
</dbReference>
<organism evidence="14 15">
    <name type="scientific">Zancudomyces culisetae</name>
    <name type="common">Gut fungus</name>
    <name type="synonym">Smittium culisetae</name>
    <dbReference type="NCBI Taxonomy" id="1213189"/>
    <lineage>
        <taxon>Eukaryota</taxon>
        <taxon>Fungi</taxon>
        <taxon>Fungi incertae sedis</taxon>
        <taxon>Zoopagomycota</taxon>
        <taxon>Kickxellomycotina</taxon>
        <taxon>Harpellomycetes</taxon>
        <taxon>Harpellales</taxon>
        <taxon>Legeriomycetaceae</taxon>
        <taxon>Zancudomyces</taxon>
    </lineage>
</organism>
<evidence type="ECO:0000256" key="12">
    <source>
        <dbReference type="ARBA" id="ARBA00048843"/>
    </source>
</evidence>
<keyword evidence="3" id="KW-0444">Lipid biosynthesis</keyword>
<accession>A0A1R1PM05</accession>
<dbReference type="InterPro" id="IPR013149">
    <property type="entry name" value="ADH-like_C"/>
</dbReference>
<evidence type="ECO:0000256" key="6">
    <source>
        <dbReference type="ARBA" id="ARBA00022946"/>
    </source>
</evidence>
<evidence type="ECO:0000259" key="13">
    <source>
        <dbReference type="SMART" id="SM00829"/>
    </source>
</evidence>
<dbReference type="GO" id="GO:0141148">
    <property type="term" value="F:enoyl-[acyl-carrier-protein] reductase (NADPH) activity"/>
    <property type="evidence" value="ECO:0007669"/>
    <property type="project" value="UniProtKB-EC"/>
</dbReference>
<keyword evidence="10" id="KW-0275">Fatty acid biosynthesis</keyword>
<dbReference type="AlphaFoldDB" id="A0A1R1PM05"/>
<evidence type="ECO:0000256" key="11">
    <source>
        <dbReference type="ARBA" id="ARBA00038963"/>
    </source>
</evidence>
<evidence type="ECO:0000256" key="1">
    <source>
        <dbReference type="ARBA" id="ARBA00004173"/>
    </source>
</evidence>
<dbReference type="GO" id="GO:0006633">
    <property type="term" value="P:fatty acid biosynthetic process"/>
    <property type="evidence" value="ECO:0007669"/>
    <property type="project" value="UniProtKB-KW"/>
</dbReference>
<dbReference type="OrthoDB" id="7482721at2759"/>
<keyword evidence="6" id="KW-0809">Transit peptide</keyword>
<evidence type="ECO:0000256" key="9">
    <source>
        <dbReference type="ARBA" id="ARBA00023128"/>
    </source>
</evidence>
<dbReference type="PANTHER" id="PTHR43981:SF2">
    <property type="entry name" value="ENOYL-[ACYL-CARRIER-PROTEIN] REDUCTASE, MITOCHONDRIAL"/>
    <property type="match status" value="1"/>
</dbReference>
<dbReference type="CDD" id="cd08290">
    <property type="entry name" value="ETR"/>
    <property type="match status" value="1"/>
</dbReference>
<dbReference type="SUPFAM" id="SSF50129">
    <property type="entry name" value="GroES-like"/>
    <property type="match status" value="1"/>
</dbReference>
<evidence type="ECO:0000256" key="2">
    <source>
        <dbReference type="ARBA" id="ARBA00010371"/>
    </source>
</evidence>
<name>A0A1R1PM05_ZANCU</name>
<gene>
    <name evidence="14" type="ORF">AX774_g4540</name>
</gene>
<keyword evidence="15" id="KW-1185">Reference proteome</keyword>
<dbReference type="InterPro" id="IPR051034">
    <property type="entry name" value="Mito_Enoyl-ACP_Reductase"/>
</dbReference>
<dbReference type="InterPro" id="IPR020843">
    <property type="entry name" value="ER"/>
</dbReference>
<evidence type="ECO:0000256" key="3">
    <source>
        <dbReference type="ARBA" id="ARBA00022516"/>
    </source>
</evidence>
<keyword evidence="9" id="KW-0496">Mitochondrion</keyword>
<dbReference type="Gene3D" id="3.40.50.720">
    <property type="entry name" value="NAD(P)-binding Rossmann-like Domain"/>
    <property type="match status" value="1"/>
</dbReference>
<comment type="similarity">
    <text evidence="2">Belongs to the zinc-containing alcohol dehydrogenase family. Quinone oxidoreductase subfamily.</text>
</comment>
<dbReference type="InterPro" id="IPR036291">
    <property type="entry name" value="NAD(P)-bd_dom_sf"/>
</dbReference>
<evidence type="ECO:0000313" key="15">
    <source>
        <dbReference type="Proteomes" id="UP000188320"/>
    </source>
</evidence>
<comment type="catalytic activity">
    <reaction evidence="12">
        <text>a 2,3-saturated acyl-[ACP] + NADP(+) = a (2E)-enoyl-[ACP] + NADPH + H(+)</text>
        <dbReference type="Rhea" id="RHEA:22564"/>
        <dbReference type="Rhea" id="RHEA-COMP:9925"/>
        <dbReference type="Rhea" id="RHEA-COMP:9926"/>
        <dbReference type="ChEBI" id="CHEBI:15378"/>
        <dbReference type="ChEBI" id="CHEBI:57783"/>
        <dbReference type="ChEBI" id="CHEBI:58349"/>
        <dbReference type="ChEBI" id="CHEBI:78784"/>
        <dbReference type="ChEBI" id="CHEBI:78785"/>
        <dbReference type="EC" id="1.3.1.104"/>
    </reaction>
</comment>
<evidence type="ECO:0000256" key="5">
    <source>
        <dbReference type="ARBA" id="ARBA00022857"/>
    </source>
</evidence>
<keyword evidence="7" id="KW-0560">Oxidoreductase</keyword>
<sequence>MTKPTWERAAIYAQHGDPKEVLKVYDFELGPLPEEKILVENFVAPINPSDVLAISGDYPIQKEKVEFRVKSDSAEGGVEKIVGIVGGNEAIGRVIEVGSKVGSITQQNIEVGDWVMFMGSSTMGAWVTRAYLSPNEVVVLKNTHGLSPTQIASIKVNASTAYRMLLDVVNLNKGDYIIQNGANSGVGQLVIQFAKRWGYRTVNVVRDRQNFEQLESFLKGLGADIIVKESELETPETTSLLENKPIRLALDCVCGPQAMKMIKHLKPEGVVANYGLMSGLPLEVSAPIFIFKDITVKGYWVSKWYKANPPSKWLEMWNDIMSMMEKGEIKEQATTPISWISGSDSSEQQLGIQEVQHAVTSTFSSGRKEIFIFTNKY</sequence>
<keyword evidence="4" id="KW-0276">Fatty acid metabolism</keyword>
<protein>
    <recommendedName>
        <fullName evidence="11">enoyl-[acyl-carrier-protein] reductase</fullName>
        <ecNumber evidence="11">1.3.1.104</ecNumber>
    </recommendedName>
</protein>
<dbReference type="GO" id="GO:0005739">
    <property type="term" value="C:mitochondrion"/>
    <property type="evidence" value="ECO:0007669"/>
    <property type="project" value="UniProtKB-SubCell"/>
</dbReference>
<evidence type="ECO:0000256" key="10">
    <source>
        <dbReference type="ARBA" id="ARBA00023160"/>
    </source>
</evidence>
<evidence type="ECO:0000256" key="7">
    <source>
        <dbReference type="ARBA" id="ARBA00023002"/>
    </source>
</evidence>
<dbReference type="InterPro" id="IPR011032">
    <property type="entry name" value="GroES-like_sf"/>
</dbReference>
<proteinExistence type="inferred from homology"/>
<evidence type="ECO:0000256" key="4">
    <source>
        <dbReference type="ARBA" id="ARBA00022832"/>
    </source>
</evidence>
<comment type="subcellular location">
    <subcellularLocation>
        <location evidence="1">Mitochondrion</location>
    </subcellularLocation>
</comment>
<evidence type="ECO:0000256" key="8">
    <source>
        <dbReference type="ARBA" id="ARBA00023098"/>
    </source>
</evidence>
<dbReference type="Gene3D" id="3.90.180.10">
    <property type="entry name" value="Medium-chain alcohol dehydrogenases, catalytic domain"/>
    <property type="match status" value="1"/>
</dbReference>
<comment type="caution">
    <text evidence="14">The sequence shown here is derived from an EMBL/GenBank/DDBJ whole genome shotgun (WGS) entry which is preliminary data.</text>
</comment>
<dbReference type="EMBL" id="LSSK01000764">
    <property type="protein sequence ID" value="OMH81994.1"/>
    <property type="molecule type" value="Genomic_DNA"/>
</dbReference>
<keyword evidence="8" id="KW-0443">Lipid metabolism</keyword>